<dbReference type="Proteomes" id="UP000636800">
    <property type="component" value="Chromosome 1"/>
</dbReference>
<name>A0A835S3S1_VANPL</name>
<sequence>MIMTFLYRVPVPKTNRIVLAASEFSSGRRLAIQHGKGEYNNSANGLLVASGEYQRQSLSSKAWREIRLEGRNRHCS</sequence>
<comment type="caution">
    <text evidence="1">The sequence shown here is derived from an EMBL/GenBank/DDBJ whole genome shotgun (WGS) entry which is preliminary data.</text>
</comment>
<protein>
    <submittedName>
        <fullName evidence="1">Uncharacterized protein</fullName>
    </submittedName>
</protein>
<keyword evidence="2" id="KW-1185">Reference proteome</keyword>
<gene>
    <name evidence="1" type="ORF">HPP92_001653</name>
</gene>
<organism evidence="1 2">
    <name type="scientific">Vanilla planifolia</name>
    <name type="common">Vanilla</name>
    <dbReference type="NCBI Taxonomy" id="51239"/>
    <lineage>
        <taxon>Eukaryota</taxon>
        <taxon>Viridiplantae</taxon>
        <taxon>Streptophyta</taxon>
        <taxon>Embryophyta</taxon>
        <taxon>Tracheophyta</taxon>
        <taxon>Spermatophyta</taxon>
        <taxon>Magnoliopsida</taxon>
        <taxon>Liliopsida</taxon>
        <taxon>Asparagales</taxon>
        <taxon>Orchidaceae</taxon>
        <taxon>Vanilloideae</taxon>
        <taxon>Vanilleae</taxon>
        <taxon>Vanilla</taxon>
    </lineage>
</organism>
<accession>A0A835S3S1</accession>
<dbReference type="AlphaFoldDB" id="A0A835S3S1"/>
<evidence type="ECO:0000313" key="1">
    <source>
        <dbReference type="EMBL" id="KAG0496962.1"/>
    </source>
</evidence>
<dbReference type="EMBL" id="JADCNL010000001">
    <property type="protein sequence ID" value="KAG0496962.1"/>
    <property type="molecule type" value="Genomic_DNA"/>
</dbReference>
<proteinExistence type="predicted"/>
<reference evidence="1 2" key="1">
    <citation type="journal article" date="2020" name="Nat. Food">
        <title>A phased Vanilla planifolia genome enables genetic improvement of flavour and production.</title>
        <authorList>
            <person name="Hasing T."/>
            <person name="Tang H."/>
            <person name="Brym M."/>
            <person name="Khazi F."/>
            <person name="Huang T."/>
            <person name="Chambers A.H."/>
        </authorList>
    </citation>
    <scope>NUCLEOTIDE SEQUENCE [LARGE SCALE GENOMIC DNA]</scope>
    <source>
        <tissue evidence="1">Leaf</tissue>
    </source>
</reference>
<evidence type="ECO:0000313" key="2">
    <source>
        <dbReference type="Proteomes" id="UP000636800"/>
    </source>
</evidence>